<feature type="compositionally biased region" description="Basic and acidic residues" evidence="1">
    <location>
        <begin position="47"/>
        <end position="60"/>
    </location>
</feature>
<evidence type="ECO:0000256" key="1">
    <source>
        <dbReference type="SAM" id="MobiDB-lite"/>
    </source>
</evidence>
<proteinExistence type="predicted"/>
<dbReference type="Proteomes" id="UP001595530">
    <property type="component" value="Unassembled WGS sequence"/>
</dbReference>
<gene>
    <name evidence="2" type="ORF">ACFOFO_08075</name>
</gene>
<evidence type="ECO:0000313" key="2">
    <source>
        <dbReference type="EMBL" id="MFC3107917.1"/>
    </source>
</evidence>
<dbReference type="EMBL" id="JBHRTP010000022">
    <property type="protein sequence ID" value="MFC3107917.1"/>
    <property type="molecule type" value="Genomic_DNA"/>
</dbReference>
<feature type="region of interest" description="Disordered" evidence="1">
    <location>
        <begin position="29"/>
        <end position="68"/>
    </location>
</feature>
<dbReference type="RefSeq" id="WP_390322016.1">
    <property type="nucleotide sequence ID" value="NZ_JBHRTP010000022.1"/>
</dbReference>
<sequence length="83" mass="9215">MKATGRRAEFIALKASVFEQNLISNVQTQQDDAGHTWQPNLGLHRGYRSDDRREEAKQNHENSASMLNDADFCAGAAKNPGNN</sequence>
<accession>A0ABV7EYR6</accession>
<name>A0ABV7EYR6_9BURK</name>
<comment type="caution">
    <text evidence="2">The sequence shown here is derived from an EMBL/GenBank/DDBJ whole genome shotgun (WGS) entry which is preliminary data.</text>
</comment>
<evidence type="ECO:0000313" key="3">
    <source>
        <dbReference type="Proteomes" id="UP001595530"/>
    </source>
</evidence>
<keyword evidence="3" id="KW-1185">Reference proteome</keyword>
<protein>
    <submittedName>
        <fullName evidence="2">Uncharacterized protein</fullName>
    </submittedName>
</protein>
<organism evidence="2 3">
    <name type="scientific">Undibacterium arcticum</name>
    <dbReference type="NCBI Taxonomy" id="1762892"/>
    <lineage>
        <taxon>Bacteria</taxon>
        <taxon>Pseudomonadati</taxon>
        <taxon>Pseudomonadota</taxon>
        <taxon>Betaproteobacteria</taxon>
        <taxon>Burkholderiales</taxon>
        <taxon>Oxalobacteraceae</taxon>
        <taxon>Undibacterium</taxon>
    </lineage>
</organism>
<reference evidence="3" key="1">
    <citation type="journal article" date="2019" name="Int. J. Syst. Evol. Microbiol.">
        <title>The Global Catalogue of Microorganisms (GCM) 10K type strain sequencing project: providing services to taxonomists for standard genome sequencing and annotation.</title>
        <authorList>
            <consortium name="The Broad Institute Genomics Platform"/>
            <consortium name="The Broad Institute Genome Sequencing Center for Infectious Disease"/>
            <person name="Wu L."/>
            <person name="Ma J."/>
        </authorList>
    </citation>
    <scope>NUCLEOTIDE SEQUENCE [LARGE SCALE GENOMIC DNA]</scope>
    <source>
        <strain evidence="3">KCTC 42986</strain>
    </source>
</reference>